<evidence type="ECO:0000313" key="1">
    <source>
        <dbReference type="EMBL" id="KMT16492.1"/>
    </source>
</evidence>
<gene>
    <name evidence="1" type="ORF">BVRB_3g051090</name>
</gene>
<dbReference type="AlphaFoldDB" id="A0A0J8CSB5"/>
<keyword evidence="2" id="KW-1185">Reference proteome</keyword>
<dbReference type="Proteomes" id="UP000035740">
    <property type="component" value="Chromosome 3"/>
</dbReference>
<protein>
    <submittedName>
        <fullName evidence="1">Uncharacterized protein</fullName>
    </submittedName>
</protein>
<organism evidence="1 2">
    <name type="scientific">Beta vulgaris subsp. vulgaris</name>
    <name type="common">Beet</name>
    <dbReference type="NCBI Taxonomy" id="3555"/>
    <lineage>
        <taxon>Eukaryota</taxon>
        <taxon>Viridiplantae</taxon>
        <taxon>Streptophyta</taxon>
        <taxon>Embryophyta</taxon>
        <taxon>Tracheophyta</taxon>
        <taxon>Spermatophyta</taxon>
        <taxon>Magnoliopsida</taxon>
        <taxon>eudicotyledons</taxon>
        <taxon>Gunneridae</taxon>
        <taxon>Pentapetalae</taxon>
        <taxon>Caryophyllales</taxon>
        <taxon>Chenopodiaceae</taxon>
        <taxon>Betoideae</taxon>
        <taxon>Beta</taxon>
    </lineage>
</organism>
<dbReference type="Gramene" id="KMT16492">
    <property type="protein sequence ID" value="KMT16492"/>
    <property type="gene ID" value="BVRB_3g051090"/>
</dbReference>
<sequence length="36" mass="3873">MLKIHKLLPSGGIGILVFVTGEDSELDIGSDFKDEV</sequence>
<dbReference type="EMBL" id="KQ090056">
    <property type="protein sequence ID" value="KMT16492.1"/>
    <property type="molecule type" value="Genomic_DNA"/>
</dbReference>
<name>A0A0J8CSB5_BETVV</name>
<evidence type="ECO:0000313" key="2">
    <source>
        <dbReference type="Proteomes" id="UP000035740"/>
    </source>
</evidence>
<proteinExistence type="predicted"/>
<reference evidence="1 2" key="1">
    <citation type="journal article" date="2014" name="Nature">
        <title>The genome of the recently domesticated crop plant sugar beet (Beta vulgaris).</title>
        <authorList>
            <person name="Dohm J.C."/>
            <person name="Minoche A.E."/>
            <person name="Holtgrawe D."/>
            <person name="Capella-Gutierrez S."/>
            <person name="Zakrzewski F."/>
            <person name="Tafer H."/>
            <person name="Rupp O."/>
            <person name="Sorensen T.R."/>
            <person name="Stracke R."/>
            <person name="Reinhardt R."/>
            <person name="Goesmann A."/>
            <person name="Kraft T."/>
            <person name="Schulz B."/>
            <person name="Stadler P.F."/>
            <person name="Schmidt T."/>
            <person name="Gabaldon T."/>
            <person name="Lehrach H."/>
            <person name="Weisshaar B."/>
            <person name="Himmelbauer H."/>
        </authorList>
    </citation>
    <scope>NUCLEOTIDE SEQUENCE [LARGE SCALE GENOMIC DNA]</scope>
    <source>
        <tissue evidence="1">Taproot</tissue>
    </source>
</reference>
<accession>A0A0J8CSB5</accession>